<dbReference type="GO" id="GO:0005886">
    <property type="term" value="C:plasma membrane"/>
    <property type="evidence" value="ECO:0007669"/>
    <property type="project" value="UniProtKB-SubCell"/>
</dbReference>
<evidence type="ECO:0000313" key="9">
    <source>
        <dbReference type="EMBL" id="ANY75909.1"/>
    </source>
</evidence>
<feature type="transmembrane region" description="Helical" evidence="7">
    <location>
        <begin position="87"/>
        <end position="109"/>
    </location>
</feature>
<evidence type="ECO:0000256" key="6">
    <source>
        <dbReference type="ARBA" id="ARBA00023136"/>
    </source>
</evidence>
<evidence type="ECO:0000256" key="5">
    <source>
        <dbReference type="ARBA" id="ARBA00022989"/>
    </source>
</evidence>
<evidence type="ECO:0000259" key="8">
    <source>
        <dbReference type="PROSITE" id="PS50928"/>
    </source>
</evidence>
<feature type="transmembrane region" description="Helical" evidence="7">
    <location>
        <begin position="277"/>
        <end position="297"/>
    </location>
</feature>
<reference evidence="9" key="1">
    <citation type="submission" date="2016-08" db="EMBL/GenBank/DDBJ databases">
        <title>Complete Genome Seqeunce of Paenibacillus sp. nov. IHBB 9852 from high altitute lake of Indian trans-Himalayas.</title>
        <authorList>
            <person name="Kiran S."/>
            <person name="Swarnkar M.K."/>
            <person name="Rana A."/>
            <person name="Tewari R."/>
            <person name="Gulati A."/>
        </authorList>
    </citation>
    <scope>NUCLEOTIDE SEQUENCE [LARGE SCALE GENOMIC DNA]</scope>
    <source>
        <strain evidence="9">IHBB 9852</strain>
    </source>
</reference>
<evidence type="ECO:0000256" key="3">
    <source>
        <dbReference type="ARBA" id="ARBA00022475"/>
    </source>
</evidence>
<dbReference type="CDD" id="cd06261">
    <property type="entry name" value="TM_PBP2"/>
    <property type="match status" value="1"/>
</dbReference>
<dbReference type="Gene3D" id="1.10.3720.10">
    <property type="entry name" value="MetI-like"/>
    <property type="match status" value="1"/>
</dbReference>
<dbReference type="RefSeq" id="WP_099479752.1">
    <property type="nucleotide sequence ID" value="NZ_CP016809.1"/>
</dbReference>
<dbReference type="AlphaFoldDB" id="A0A1B2E7I3"/>
<feature type="transmembrane region" description="Helical" evidence="7">
    <location>
        <begin position="228"/>
        <end position="250"/>
    </location>
</feature>
<name>A0A1B2E7I3_9BACL</name>
<organism evidence="9">
    <name type="scientific">Paenibacillus ihbetae</name>
    <dbReference type="NCBI Taxonomy" id="1870820"/>
    <lineage>
        <taxon>Bacteria</taxon>
        <taxon>Bacillati</taxon>
        <taxon>Bacillota</taxon>
        <taxon>Bacilli</taxon>
        <taxon>Bacillales</taxon>
        <taxon>Paenibacillaceae</taxon>
        <taxon>Paenibacillus</taxon>
    </lineage>
</organism>
<dbReference type="GO" id="GO:0055085">
    <property type="term" value="P:transmembrane transport"/>
    <property type="evidence" value="ECO:0007669"/>
    <property type="project" value="InterPro"/>
</dbReference>
<evidence type="ECO:0000256" key="2">
    <source>
        <dbReference type="ARBA" id="ARBA00022448"/>
    </source>
</evidence>
<dbReference type="InterPro" id="IPR050809">
    <property type="entry name" value="UgpAE/MalFG_permease"/>
</dbReference>
<dbReference type="EMBL" id="CP016809">
    <property type="protein sequence ID" value="ANY75909.1"/>
    <property type="molecule type" value="Genomic_DNA"/>
</dbReference>
<evidence type="ECO:0000256" key="4">
    <source>
        <dbReference type="ARBA" id="ARBA00022692"/>
    </source>
</evidence>
<sequence length="305" mass="34065">MKSITQRFGRKQRSYGKQKALWGVAYVTPWLLGFIFFFLIPLLTSLIYSFSTVTANSEGIGITFMGMKNYVTAFTVNTSFNRMLTEAIVNMAVNVPLIVIFSLFLAVVLNQKFLGRSFARSIFFLPVILASGVILTLESSSLVQAINDQNAGSRGLINALGSFELERLMLQAGVSETIVNYLTGAVDRIYEIVSQSGVQILIFLAGIQTISPQLYEASKMEGATGYEAFWKITFPMVSPLILVNMIYTIIDSFSRNELTDLIKTTGFVQFDFGLSSAMAWIYFLAISIILLISTYFVSRKVFYHE</sequence>
<keyword evidence="2 7" id="KW-0813">Transport</keyword>
<evidence type="ECO:0000256" key="7">
    <source>
        <dbReference type="RuleBase" id="RU363032"/>
    </source>
</evidence>
<feature type="transmembrane region" description="Helical" evidence="7">
    <location>
        <begin position="121"/>
        <end position="137"/>
    </location>
</feature>
<dbReference type="InterPro" id="IPR035906">
    <property type="entry name" value="MetI-like_sf"/>
</dbReference>
<protein>
    <submittedName>
        <fullName evidence="9">ABC transporter permease</fullName>
    </submittedName>
</protein>
<accession>A0A1B2E7I3</accession>
<feature type="transmembrane region" description="Helical" evidence="7">
    <location>
        <begin position="21"/>
        <end position="48"/>
    </location>
</feature>
<gene>
    <name evidence="9" type="ORF">BBD41_26880</name>
</gene>
<evidence type="ECO:0000256" key="1">
    <source>
        <dbReference type="ARBA" id="ARBA00004651"/>
    </source>
</evidence>
<keyword evidence="6 7" id="KW-0472">Membrane</keyword>
<dbReference type="PANTHER" id="PTHR43227:SF3">
    <property type="entry name" value="BINDING-PROTEIN-DEPENDENT TRANSPORT SYSTEMS INNER MEMBRANE COMPONENT"/>
    <property type="match status" value="1"/>
</dbReference>
<dbReference type="PANTHER" id="PTHR43227">
    <property type="entry name" value="BLL4140 PROTEIN"/>
    <property type="match status" value="1"/>
</dbReference>
<feature type="domain" description="ABC transmembrane type-1" evidence="8">
    <location>
        <begin position="84"/>
        <end position="301"/>
    </location>
</feature>
<proteinExistence type="inferred from homology"/>
<dbReference type="InterPro" id="IPR000515">
    <property type="entry name" value="MetI-like"/>
</dbReference>
<keyword evidence="5 7" id="KW-1133">Transmembrane helix</keyword>
<dbReference type="PROSITE" id="PS50928">
    <property type="entry name" value="ABC_TM1"/>
    <property type="match status" value="1"/>
</dbReference>
<dbReference type="KEGG" id="pib:BBD41_26880"/>
<dbReference type="SUPFAM" id="SSF161098">
    <property type="entry name" value="MetI-like"/>
    <property type="match status" value="1"/>
</dbReference>
<comment type="similarity">
    <text evidence="7">Belongs to the binding-protein-dependent transport system permease family.</text>
</comment>
<dbReference type="Pfam" id="PF00528">
    <property type="entry name" value="BPD_transp_1"/>
    <property type="match status" value="1"/>
</dbReference>
<keyword evidence="4 7" id="KW-0812">Transmembrane</keyword>
<keyword evidence="3" id="KW-1003">Cell membrane</keyword>
<comment type="subcellular location">
    <subcellularLocation>
        <location evidence="1 7">Cell membrane</location>
        <topology evidence="1 7">Multi-pass membrane protein</topology>
    </subcellularLocation>
</comment>